<dbReference type="Pfam" id="PF14368">
    <property type="entry name" value="LTP_2"/>
    <property type="match status" value="1"/>
</dbReference>
<protein>
    <submittedName>
        <fullName evidence="3">LOW QUALITY PROTEIN: putative lipid-transfer protein DIR1</fullName>
    </submittedName>
</protein>
<dbReference type="CDD" id="cd04660">
    <property type="entry name" value="nsLTP_like"/>
    <property type="match status" value="1"/>
</dbReference>
<reference evidence="2" key="1">
    <citation type="journal article" date="2013" name="Genome Biol.">
        <title>Reference genomes and transcriptomes of Nicotiana sylvestris and Nicotiana tomentosiformis.</title>
        <authorList>
            <person name="Sierro N."/>
            <person name="Battey J.N."/>
            <person name="Ouadi S."/>
            <person name="Bovet L."/>
            <person name="Goepfert S."/>
            <person name="Bakaher N."/>
            <person name="Peitsch M.C."/>
            <person name="Ivanov N.V."/>
        </authorList>
    </citation>
    <scope>NUCLEOTIDE SEQUENCE [LARGE SCALE GENOMIC DNA]</scope>
</reference>
<gene>
    <name evidence="3" type="primary">LOC104238229</name>
</gene>
<accession>A0A1U7XWG3</accession>
<evidence type="ECO:0000313" key="3">
    <source>
        <dbReference type="RefSeq" id="XP_009790835.1"/>
    </source>
</evidence>
<dbReference type="PANTHER" id="PTHR33122:SF63">
    <property type="entry name" value="BIFUNCTIONAL INHIBITOR_PLANT LIPID TRANSFER PROTEIN_SEED STORAGE HELICAL DOMAIN-CONTAINING PROTEIN"/>
    <property type="match status" value="1"/>
</dbReference>
<dbReference type="InterPro" id="IPR036312">
    <property type="entry name" value="Bifun_inhib/LTP/seed_sf"/>
</dbReference>
<feature type="domain" description="Bifunctional inhibitor/plant lipid transfer protein/seed storage helical" evidence="1">
    <location>
        <begin position="93"/>
        <end position="177"/>
    </location>
</feature>
<name>A0A1U7XWG3_NICSY</name>
<dbReference type="AlphaFoldDB" id="A0A1U7XWG3"/>
<proteinExistence type="predicted"/>
<dbReference type="Gene3D" id="1.10.110.10">
    <property type="entry name" value="Plant lipid-transfer and hydrophobic proteins"/>
    <property type="match status" value="1"/>
</dbReference>
<sequence length="178" mass="19762">MVGYLDCTLEYRLKVQADKEDDELKGKHSNTSMTFCANHTHTYLYINPFISCLFPTHTKIETNRKKKKEELEMEHNYLAKKIVALALVAIVLSSFSIEVSRAQGICNVSGEGLMSCKPSVTTPNPSAPTAKCCSALSQADWGCLCSYKNSQWLPSLGVDPTLAMQLPEKCKFPNPPHC</sequence>
<evidence type="ECO:0000313" key="2">
    <source>
        <dbReference type="Proteomes" id="UP000189701"/>
    </source>
</evidence>
<dbReference type="eggNOG" id="ENOG502S7QX">
    <property type="taxonomic scope" value="Eukaryota"/>
</dbReference>
<reference evidence="3" key="2">
    <citation type="submission" date="2025-08" db="UniProtKB">
        <authorList>
            <consortium name="RefSeq"/>
        </authorList>
    </citation>
    <scope>IDENTIFICATION</scope>
    <source>
        <tissue evidence="3">Leaf</tissue>
    </source>
</reference>
<organism evidence="2 3">
    <name type="scientific">Nicotiana sylvestris</name>
    <name type="common">Wood tobacco</name>
    <name type="synonym">South American tobacco</name>
    <dbReference type="NCBI Taxonomy" id="4096"/>
    <lineage>
        <taxon>Eukaryota</taxon>
        <taxon>Viridiplantae</taxon>
        <taxon>Streptophyta</taxon>
        <taxon>Embryophyta</taxon>
        <taxon>Tracheophyta</taxon>
        <taxon>Spermatophyta</taxon>
        <taxon>Magnoliopsida</taxon>
        <taxon>eudicotyledons</taxon>
        <taxon>Gunneridae</taxon>
        <taxon>Pentapetalae</taxon>
        <taxon>asterids</taxon>
        <taxon>lamiids</taxon>
        <taxon>Solanales</taxon>
        <taxon>Solanaceae</taxon>
        <taxon>Nicotianoideae</taxon>
        <taxon>Nicotianeae</taxon>
        <taxon>Nicotiana</taxon>
    </lineage>
</organism>
<dbReference type="RefSeq" id="XP_009790835.1">
    <property type="nucleotide sequence ID" value="XM_009792533.1"/>
</dbReference>
<dbReference type="SUPFAM" id="SSF47699">
    <property type="entry name" value="Bifunctional inhibitor/lipid-transfer protein/seed storage 2S albumin"/>
    <property type="match status" value="1"/>
</dbReference>
<dbReference type="OrthoDB" id="643149at2759"/>
<dbReference type="Proteomes" id="UP000189701">
    <property type="component" value="Unplaced"/>
</dbReference>
<dbReference type="InterPro" id="IPR039265">
    <property type="entry name" value="DIR1-like"/>
</dbReference>
<dbReference type="PANTHER" id="PTHR33122">
    <property type="entry name" value="LIPID BINDING PROTEIN-RELATED"/>
    <property type="match status" value="1"/>
</dbReference>
<dbReference type="GO" id="GO:0009627">
    <property type="term" value="P:systemic acquired resistance"/>
    <property type="evidence" value="ECO:0007669"/>
    <property type="project" value="InterPro"/>
</dbReference>
<evidence type="ECO:0000259" key="1">
    <source>
        <dbReference type="Pfam" id="PF14368"/>
    </source>
</evidence>
<keyword evidence="2" id="KW-1185">Reference proteome</keyword>
<dbReference type="STRING" id="4096.A0A1U7XWG3"/>
<dbReference type="InterPro" id="IPR016140">
    <property type="entry name" value="Bifunc_inhib/LTP/seed_store"/>
</dbReference>
<dbReference type="GO" id="GO:0005504">
    <property type="term" value="F:fatty acid binding"/>
    <property type="evidence" value="ECO:0007669"/>
    <property type="project" value="InterPro"/>
</dbReference>
<dbReference type="InterPro" id="IPR044741">
    <property type="entry name" value="NsLTP-like"/>
</dbReference>